<evidence type="ECO:0000256" key="3">
    <source>
        <dbReference type="ARBA" id="ARBA00022553"/>
    </source>
</evidence>
<evidence type="ECO:0000259" key="9">
    <source>
        <dbReference type="PROSITE" id="PS50112"/>
    </source>
</evidence>
<reference evidence="12" key="1">
    <citation type="journal article" date="2019" name="Int. J. Syst. Evol. Microbiol.">
        <title>The Global Catalogue of Microorganisms (GCM) 10K type strain sequencing project: providing services to taxonomists for standard genome sequencing and annotation.</title>
        <authorList>
            <consortium name="The Broad Institute Genomics Platform"/>
            <consortium name="The Broad Institute Genome Sequencing Center for Infectious Disease"/>
            <person name="Wu L."/>
            <person name="Ma J."/>
        </authorList>
    </citation>
    <scope>NUCLEOTIDE SEQUENCE [LARGE SCALE GENOMIC DNA]</scope>
    <source>
        <strain evidence="12">CCUG 55491</strain>
    </source>
</reference>
<dbReference type="InterPro" id="IPR035965">
    <property type="entry name" value="PAS-like_dom_sf"/>
</dbReference>
<evidence type="ECO:0000256" key="2">
    <source>
        <dbReference type="ARBA" id="ARBA00012438"/>
    </source>
</evidence>
<evidence type="ECO:0000256" key="1">
    <source>
        <dbReference type="ARBA" id="ARBA00000085"/>
    </source>
</evidence>
<dbReference type="SUPFAM" id="SSF55874">
    <property type="entry name" value="ATPase domain of HSP90 chaperone/DNA topoisomerase II/histidine kinase"/>
    <property type="match status" value="1"/>
</dbReference>
<dbReference type="PROSITE" id="PS50113">
    <property type="entry name" value="PAC"/>
    <property type="match status" value="1"/>
</dbReference>
<dbReference type="EMBL" id="JBHTIH010000002">
    <property type="protein sequence ID" value="MFD0737882.1"/>
    <property type="molecule type" value="Genomic_DNA"/>
</dbReference>
<name>A0ABW2YN34_9GAMM</name>
<dbReference type="InterPro" id="IPR001789">
    <property type="entry name" value="Sig_transdc_resp-reg_receiver"/>
</dbReference>
<evidence type="ECO:0000256" key="4">
    <source>
        <dbReference type="ARBA" id="ARBA00022679"/>
    </source>
</evidence>
<keyword evidence="12" id="KW-1185">Reference proteome</keyword>
<keyword evidence="4" id="KW-0808">Transferase</keyword>
<keyword evidence="5" id="KW-0418">Kinase</keyword>
<dbReference type="RefSeq" id="WP_386810839.1">
    <property type="nucleotide sequence ID" value="NZ_JBHTIH010000002.1"/>
</dbReference>
<dbReference type="SMART" id="SM00387">
    <property type="entry name" value="HATPase_c"/>
    <property type="match status" value="1"/>
</dbReference>
<dbReference type="InterPro" id="IPR029016">
    <property type="entry name" value="GAF-like_dom_sf"/>
</dbReference>
<dbReference type="SMART" id="SM00448">
    <property type="entry name" value="REC"/>
    <property type="match status" value="1"/>
</dbReference>
<evidence type="ECO:0000313" key="11">
    <source>
        <dbReference type="EMBL" id="MFD0737882.1"/>
    </source>
</evidence>
<evidence type="ECO:0000313" key="12">
    <source>
        <dbReference type="Proteomes" id="UP001597090"/>
    </source>
</evidence>
<dbReference type="InterPro" id="IPR000014">
    <property type="entry name" value="PAS"/>
</dbReference>
<dbReference type="InterPro" id="IPR005467">
    <property type="entry name" value="His_kinase_dom"/>
</dbReference>
<feature type="domain" description="Response regulatory" evidence="8">
    <location>
        <begin position="547"/>
        <end position="663"/>
    </location>
</feature>
<dbReference type="SUPFAM" id="SSF47384">
    <property type="entry name" value="Homodimeric domain of signal transducing histidine kinase"/>
    <property type="match status" value="1"/>
</dbReference>
<dbReference type="EC" id="2.7.13.3" evidence="2"/>
<dbReference type="SMART" id="SM00065">
    <property type="entry name" value="GAF"/>
    <property type="match status" value="1"/>
</dbReference>
<feature type="domain" description="PAS" evidence="9">
    <location>
        <begin position="1"/>
        <end position="51"/>
    </location>
</feature>
<dbReference type="InterPro" id="IPR003661">
    <property type="entry name" value="HisK_dim/P_dom"/>
</dbReference>
<dbReference type="Gene3D" id="3.30.450.40">
    <property type="match status" value="1"/>
</dbReference>
<dbReference type="CDD" id="cd00130">
    <property type="entry name" value="PAS"/>
    <property type="match status" value="1"/>
</dbReference>
<dbReference type="Gene3D" id="1.10.287.130">
    <property type="match status" value="1"/>
</dbReference>
<dbReference type="PANTHER" id="PTHR43065">
    <property type="entry name" value="SENSOR HISTIDINE KINASE"/>
    <property type="match status" value="1"/>
</dbReference>
<dbReference type="InterPro" id="IPR003594">
    <property type="entry name" value="HATPase_dom"/>
</dbReference>
<comment type="catalytic activity">
    <reaction evidence="1">
        <text>ATP + protein L-histidine = ADP + protein N-phospho-L-histidine.</text>
        <dbReference type="EC" id="2.7.13.3"/>
    </reaction>
</comment>
<dbReference type="Gene3D" id="3.30.565.10">
    <property type="entry name" value="Histidine kinase-like ATPase, C-terminal domain"/>
    <property type="match status" value="1"/>
</dbReference>
<feature type="domain" description="PAC" evidence="10">
    <location>
        <begin position="76"/>
        <end position="126"/>
    </location>
</feature>
<comment type="caution">
    <text evidence="11">The sequence shown here is derived from an EMBL/GenBank/DDBJ whole genome shotgun (WGS) entry which is preliminary data.</text>
</comment>
<protein>
    <recommendedName>
        <fullName evidence="2">histidine kinase</fullName>
        <ecNumber evidence="2">2.7.13.3</ecNumber>
    </recommendedName>
</protein>
<dbReference type="InterPro" id="IPR000700">
    <property type="entry name" value="PAS-assoc_C"/>
</dbReference>
<dbReference type="InterPro" id="IPR004358">
    <property type="entry name" value="Sig_transdc_His_kin-like_C"/>
</dbReference>
<dbReference type="Pfam" id="PF13185">
    <property type="entry name" value="GAF_2"/>
    <property type="match status" value="1"/>
</dbReference>
<dbReference type="PRINTS" id="PR00344">
    <property type="entry name" value="BCTRLSENSOR"/>
</dbReference>
<dbReference type="SUPFAM" id="SSF52172">
    <property type="entry name" value="CheY-like"/>
    <property type="match status" value="1"/>
</dbReference>
<gene>
    <name evidence="11" type="ORF">ACFQZQ_01075</name>
</gene>
<sequence>MFPQLFDSVPDALIVVDHDGRIVIANPQAERLFGYPPGGLAGLAVEALMPQAVRAHHRAHRAGYSASPRIRAMGDTGQALTGQRRDGQQFPVEIALSPIQSDDGIRFLASIRDVTATQRARQALVRARYDTLVARIGQLALEAADDGSVIELVPALLAEALGVESVAVALMRADRDGIEVRASFGLDEEWMESAQALGPSNLPFWQALASAGPRVLDDLAALPEQALPIRVPDEARTGVVVPLLDRDRPMGALIALSRQPRRFDHDALHLLQSVANLIAALVQRRRTEEQLAHSQRLDAIGQLTGGIAHDFNNLLTVMSGSLQLLEDEYPQGPEAAELIASVQRSVARGAELTAKLLTFARRQRLNPSAIDASRLLRDLELMLGRTLGDLVRIEVTCAPNLPCAYADAMLLDTALVNLALNARDAMPRGGDITLAASERWISAQETRPELAAGHYVVFSVSDTGLGMGAQTLARAVEPFYTTKEPGRGSGLGLSMVYGFVRQSGGYLHVDSQLGYGTRVELYLPVAETAAAAPTAAGTPVTPGEGETVLVVEDEPAVRQIAVAFLHSLGYRVHAFASAAEALQHLQRDDTTALLFSDVMLGNGMDGKELARAARRLQPKLAVLLTSGYDDPLGGGERGDRERFALLRKPYRREQLAAAVRRSLARCDGAD</sequence>
<dbReference type="SUPFAM" id="SSF55781">
    <property type="entry name" value="GAF domain-like"/>
    <property type="match status" value="1"/>
</dbReference>
<feature type="modified residue" description="4-aspartylphosphate" evidence="6">
    <location>
        <position position="597"/>
    </location>
</feature>
<dbReference type="NCBIfam" id="TIGR00229">
    <property type="entry name" value="sensory_box"/>
    <property type="match status" value="1"/>
</dbReference>
<dbReference type="SMART" id="SM00091">
    <property type="entry name" value="PAS"/>
    <property type="match status" value="1"/>
</dbReference>
<dbReference type="Gene3D" id="3.40.50.2300">
    <property type="match status" value="1"/>
</dbReference>
<dbReference type="InterPro" id="IPR011006">
    <property type="entry name" value="CheY-like_superfamily"/>
</dbReference>
<dbReference type="SMART" id="SM00388">
    <property type="entry name" value="HisKA"/>
    <property type="match status" value="1"/>
</dbReference>
<dbReference type="PROSITE" id="PS50112">
    <property type="entry name" value="PAS"/>
    <property type="match status" value="1"/>
</dbReference>
<evidence type="ECO:0000256" key="5">
    <source>
        <dbReference type="ARBA" id="ARBA00022777"/>
    </source>
</evidence>
<dbReference type="PROSITE" id="PS50109">
    <property type="entry name" value="HIS_KIN"/>
    <property type="match status" value="1"/>
</dbReference>
<dbReference type="CDD" id="cd00082">
    <property type="entry name" value="HisKA"/>
    <property type="match status" value="1"/>
</dbReference>
<evidence type="ECO:0000259" key="10">
    <source>
        <dbReference type="PROSITE" id="PS50113"/>
    </source>
</evidence>
<dbReference type="InterPro" id="IPR003018">
    <property type="entry name" value="GAF"/>
</dbReference>
<dbReference type="Pfam" id="PF13426">
    <property type="entry name" value="PAS_9"/>
    <property type="match status" value="1"/>
</dbReference>
<keyword evidence="3 6" id="KW-0597">Phosphoprotein</keyword>
<dbReference type="PROSITE" id="PS50110">
    <property type="entry name" value="RESPONSE_REGULATORY"/>
    <property type="match status" value="1"/>
</dbReference>
<dbReference type="InterPro" id="IPR036890">
    <property type="entry name" value="HATPase_C_sf"/>
</dbReference>
<proteinExistence type="predicted"/>
<dbReference type="Pfam" id="PF02518">
    <property type="entry name" value="HATPase_c"/>
    <property type="match status" value="1"/>
</dbReference>
<dbReference type="Pfam" id="PF00512">
    <property type="entry name" value="HisKA"/>
    <property type="match status" value="1"/>
</dbReference>
<dbReference type="SUPFAM" id="SSF55785">
    <property type="entry name" value="PYP-like sensor domain (PAS domain)"/>
    <property type="match status" value="1"/>
</dbReference>
<evidence type="ECO:0000259" key="7">
    <source>
        <dbReference type="PROSITE" id="PS50109"/>
    </source>
</evidence>
<dbReference type="Proteomes" id="UP001597090">
    <property type="component" value="Unassembled WGS sequence"/>
</dbReference>
<accession>A0ABW2YN34</accession>
<dbReference type="InterPro" id="IPR036097">
    <property type="entry name" value="HisK_dim/P_sf"/>
</dbReference>
<feature type="domain" description="Histidine kinase" evidence="7">
    <location>
        <begin position="306"/>
        <end position="527"/>
    </location>
</feature>
<evidence type="ECO:0000256" key="6">
    <source>
        <dbReference type="PROSITE-ProRule" id="PRU00169"/>
    </source>
</evidence>
<dbReference type="Gene3D" id="3.30.450.20">
    <property type="entry name" value="PAS domain"/>
    <property type="match status" value="1"/>
</dbReference>
<dbReference type="PANTHER" id="PTHR43065:SF49">
    <property type="entry name" value="HISTIDINE KINASE"/>
    <property type="match status" value="1"/>
</dbReference>
<evidence type="ECO:0000259" key="8">
    <source>
        <dbReference type="PROSITE" id="PS50110"/>
    </source>
</evidence>
<dbReference type="Pfam" id="PF00072">
    <property type="entry name" value="Response_reg"/>
    <property type="match status" value="1"/>
</dbReference>
<organism evidence="11 12">
    <name type="scientific">Lysobacter koreensis</name>
    <dbReference type="NCBI Taxonomy" id="266122"/>
    <lineage>
        <taxon>Bacteria</taxon>
        <taxon>Pseudomonadati</taxon>
        <taxon>Pseudomonadota</taxon>
        <taxon>Gammaproteobacteria</taxon>
        <taxon>Lysobacterales</taxon>
        <taxon>Lysobacteraceae</taxon>
        <taxon>Lysobacter</taxon>
    </lineage>
</organism>